<dbReference type="EMBL" id="JFHC01000109">
    <property type="protein sequence ID" value="KDR38090.1"/>
    <property type="molecule type" value="Genomic_DNA"/>
</dbReference>
<keyword evidence="3" id="KW-1185">Reference proteome</keyword>
<evidence type="ECO:0000313" key="2">
    <source>
        <dbReference type="EMBL" id="KDR38090.1"/>
    </source>
</evidence>
<organism evidence="2 3">
    <name type="scientific">Caballeronia glathei</name>
    <dbReference type="NCBI Taxonomy" id="60547"/>
    <lineage>
        <taxon>Bacteria</taxon>
        <taxon>Pseudomonadati</taxon>
        <taxon>Pseudomonadota</taxon>
        <taxon>Betaproteobacteria</taxon>
        <taxon>Burkholderiales</taxon>
        <taxon>Burkholderiaceae</taxon>
        <taxon>Caballeronia</taxon>
    </lineage>
</organism>
<dbReference type="GO" id="GO:0005524">
    <property type="term" value="F:ATP binding"/>
    <property type="evidence" value="ECO:0007669"/>
    <property type="project" value="InterPro"/>
</dbReference>
<dbReference type="Proteomes" id="UP000027466">
    <property type="component" value="Unassembled WGS sequence"/>
</dbReference>
<protein>
    <recommendedName>
        <fullName evidence="1">ATP-dependent DNA ligase family profile domain-containing protein</fullName>
    </recommendedName>
</protein>
<dbReference type="Pfam" id="PF01068">
    <property type="entry name" value="DNA_ligase_A_M"/>
    <property type="match status" value="1"/>
</dbReference>
<dbReference type="SUPFAM" id="SSF56091">
    <property type="entry name" value="DNA ligase/mRNA capping enzyme, catalytic domain"/>
    <property type="match status" value="1"/>
</dbReference>
<sequence length="61" mass="6974">MRARAIWPMHVRAVAKQHPARLYVFDVLAAGGRDLRALPLLERKELLRDSFDNTDVLVSFA</sequence>
<dbReference type="GO" id="GO:0006310">
    <property type="term" value="P:DNA recombination"/>
    <property type="evidence" value="ECO:0007669"/>
    <property type="project" value="InterPro"/>
</dbReference>
<evidence type="ECO:0000259" key="1">
    <source>
        <dbReference type="PROSITE" id="PS50160"/>
    </source>
</evidence>
<dbReference type="RefSeq" id="WP_035942811.1">
    <property type="nucleotide sequence ID" value="NZ_CADFFX010000014.1"/>
</dbReference>
<dbReference type="Gene3D" id="3.30.470.30">
    <property type="entry name" value="DNA ligase/mRNA capping enzyme"/>
    <property type="match status" value="1"/>
</dbReference>
<accession>A0A069PBR5</accession>
<gene>
    <name evidence="2" type="ORF">BG61_03495</name>
</gene>
<name>A0A069PBR5_9BURK</name>
<dbReference type="AlphaFoldDB" id="A0A069PBR5"/>
<comment type="caution">
    <text evidence="2">The sequence shown here is derived from an EMBL/GenBank/DDBJ whole genome shotgun (WGS) entry which is preliminary data.</text>
</comment>
<dbReference type="GO" id="GO:0003910">
    <property type="term" value="F:DNA ligase (ATP) activity"/>
    <property type="evidence" value="ECO:0007669"/>
    <property type="project" value="InterPro"/>
</dbReference>
<dbReference type="GO" id="GO:0006281">
    <property type="term" value="P:DNA repair"/>
    <property type="evidence" value="ECO:0007669"/>
    <property type="project" value="InterPro"/>
</dbReference>
<reference evidence="2 3" key="1">
    <citation type="submission" date="2014-03" db="EMBL/GenBank/DDBJ databases">
        <title>Draft Genome Sequences of Four Burkholderia Strains.</title>
        <authorList>
            <person name="Liu X.Y."/>
            <person name="Li C.X."/>
            <person name="Xu J.H."/>
        </authorList>
    </citation>
    <scope>NUCLEOTIDE SEQUENCE [LARGE SCALE GENOMIC DNA]</scope>
    <source>
        <strain evidence="2 3">DSM 50014</strain>
    </source>
</reference>
<dbReference type="PROSITE" id="PS50160">
    <property type="entry name" value="DNA_LIGASE_A3"/>
    <property type="match status" value="1"/>
</dbReference>
<feature type="domain" description="ATP-dependent DNA ligase family profile" evidence="1">
    <location>
        <begin position="13"/>
        <end position="61"/>
    </location>
</feature>
<proteinExistence type="predicted"/>
<evidence type="ECO:0000313" key="3">
    <source>
        <dbReference type="Proteomes" id="UP000027466"/>
    </source>
</evidence>
<dbReference type="InterPro" id="IPR012310">
    <property type="entry name" value="DNA_ligase_ATP-dep_cent"/>
</dbReference>